<gene>
    <name evidence="2" type="ORF">L798_10872</name>
</gene>
<dbReference type="EMBL" id="KK852832">
    <property type="protein sequence ID" value="KDR15306.1"/>
    <property type="molecule type" value="Genomic_DNA"/>
</dbReference>
<organism evidence="2 3">
    <name type="scientific">Zootermopsis nevadensis</name>
    <name type="common">Dampwood termite</name>
    <dbReference type="NCBI Taxonomy" id="136037"/>
    <lineage>
        <taxon>Eukaryota</taxon>
        <taxon>Metazoa</taxon>
        <taxon>Ecdysozoa</taxon>
        <taxon>Arthropoda</taxon>
        <taxon>Hexapoda</taxon>
        <taxon>Insecta</taxon>
        <taxon>Pterygota</taxon>
        <taxon>Neoptera</taxon>
        <taxon>Polyneoptera</taxon>
        <taxon>Dictyoptera</taxon>
        <taxon>Blattodea</taxon>
        <taxon>Blattoidea</taxon>
        <taxon>Termitoidae</taxon>
        <taxon>Termopsidae</taxon>
        <taxon>Zootermopsis</taxon>
    </lineage>
</organism>
<evidence type="ECO:0000256" key="1">
    <source>
        <dbReference type="SAM" id="Phobius"/>
    </source>
</evidence>
<keyword evidence="3" id="KW-1185">Reference proteome</keyword>
<dbReference type="AlphaFoldDB" id="A0A067QYA1"/>
<accession>A0A067QYA1</accession>
<keyword evidence="1" id="KW-0472">Membrane</keyword>
<dbReference type="Proteomes" id="UP000027135">
    <property type="component" value="Unassembled WGS sequence"/>
</dbReference>
<reference evidence="2 3" key="1">
    <citation type="journal article" date="2014" name="Nat. Commun.">
        <title>Molecular traces of alternative social organization in a termite genome.</title>
        <authorList>
            <person name="Terrapon N."/>
            <person name="Li C."/>
            <person name="Robertson H.M."/>
            <person name="Ji L."/>
            <person name="Meng X."/>
            <person name="Booth W."/>
            <person name="Chen Z."/>
            <person name="Childers C.P."/>
            <person name="Glastad K.M."/>
            <person name="Gokhale K."/>
            <person name="Gowin J."/>
            <person name="Gronenberg W."/>
            <person name="Hermansen R.A."/>
            <person name="Hu H."/>
            <person name="Hunt B.G."/>
            <person name="Huylmans A.K."/>
            <person name="Khalil S.M."/>
            <person name="Mitchell R.D."/>
            <person name="Munoz-Torres M.C."/>
            <person name="Mustard J.A."/>
            <person name="Pan H."/>
            <person name="Reese J.T."/>
            <person name="Scharf M.E."/>
            <person name="Sun F."/>
            <person name="Vogel H."/>
            <person name="Xiao J."/>
            <person name="Yang W."/>
            <person name="Yang Z."/>
            <person name="Yang Z."/>
            <person name="Zhou J."/>
            <person name="Zhu J."/>
            <person name="Brent C.S."/>
            <person name="Elsik C.G."/>
            <person name="Goodisman M.A."/>
            <person name="Liberles D.A."/>
            <person name="Roe R.M."/>
            <person name="Vargo E.L."/>
            <person name="Vilcinskas A."/>
            <person name="Wang J."/>
            <person name="Bornberg-Bauer E."/>
            <person name="Korb J."/>
            <person name="Zhang G."/>
            <person name="Liebig J."/>
        </authorList>
    </citation>
    <scope>NUCLEOTIDE SEQUENCE [LARGE SCALE GENOMIC DNA]</scope>
    <source>
        <tissue evidence="2">Whole organism</tissue>
    </source>
</reference>
<name>A0A067QYA1_ZOONE</name>
<dbReference type="InParanoid" id="A0A067QYA1"/>
<keyword evidence="1" id="KW-0812">Transmembrane</keyword>
<feature type="transmembrane region" description="Helical" evidence="1">
    <location>
        <begin position="49"/>
        <end position="69"/>
    </location>
</feature>
<evidence type="ECO:0000313" key="2">
    <source>
        <dbReference type="EMBL" id="KDR15306.1"/>
    </source>
</evidence>
<sequence length="130" mass="14506">MLTGTFIYHTCSLQKMRTAALMKRFRDRTLERTESPQNRDWATIGLAEVFPTISVLTLGVLVSVLVLALECSIGGLQTRRNVDVATLGAPSPVIVKQFDKVLLKDSAMMVNKKPGGRDRRSWSFQNSHLT</sequence>
<protein>
    <submittedName>
        <fullName evidence="2">Uncharacterized protein</fullName>
    </submittedName>
</protein>
<proteinExistence type="predicted"/>
<evidence type="ECO:0000313" key="3">
    <source>
        <dbReference type="Proteomes" id="UP000027135"/>
    </source>
</evidence>
<keyword evidence="1" id="KW-1133">Transmembrane helix</keyword>